<dbReference type="EMBL" id="AB171470">
    <property type="protein sequence ID" value="BAE88533.1"/>
    <property type="molecule type" value="mRNA"/>
</dbReference>
<reference evidence="1" key="1">
    <citation type="journal article" date="2007" name="PLoS Biol.">
        <title>Rate of evolution in brain-expressed genes in humans and other primates.</title>
        <authorList>
            <person name="Wang H.-Y."/>
            <person name="Chien H.-C."/>
            <person name="Osada N."/>
            <person name="Hashimoto K."/>
            <person name="Sugano S."/>
            <person name="Gojobori T."/>
            <person name="Chou C.-K."/>
            <person name="Tsai S.-F."/>
            <person name="Wu C.-I."/>
            <person name="Shen C.-K.J."/>
        </authorList>
    </citation>
    <scope>NUCLEOTIDE SEQUENCE</scope>
</reference>
<organism evidence="1">
    <name type="scientific">Macaca fascicularis</name>
    <name type="common">Crab-eating macaque</name>
    <name type="synonym">Cynomolgus monkey</name>
    <dbReference type="NCBI Taxonomy" id="9541"/>
    <lineage>
        <taxon>Eukaryota</taxon>
        <taxon>Metazoa</taxon>
        <taxon>Chordata</taxon>
        <taxon>Craniata</taxon>
        <taxon>Vertebrata</taxon>
        <taxon>Euteleostomi</taxon>
        <taxon>Mammalia</taxon>
        <taxon>Eutheria</taxon>
        <taxon>Euarchontoglires</taxon>
        <taxon>Primates</taxon>
        <taxon>Haplorrhini</taxon>
        <taxon>Catarrhini</taxon>
        <taxon>Cercopithecidae</taxon>
        <taxon>Cercopithecinae</taxon>
        <taxon>Macaca</taxon>
    </lineage>
</organism>
<evidence type="ECO:0000313" key="1">
    <source>
        <dbReference type="EMBL" id="BAE88533.1"/>
    </source>
</evidence>
<accession>I7GAD4</accession>
<proteinExistence type="evidence at transcript level"/>
<name>I7GAD4_MACFA</name>
<protein>
    <submittedName>
        <fullName evidence="1">Macaca fascicularis brain cDNA clone: QccE-19146, similar to human apical protein-like (Xenopus laevis) (APXL), mRNA, RefSeq: NM_001649.2</fullName>
    </submittedName>
</protein>
<dbReference type="AlphaFoldDB" id="I7GAD4"/>
<sequence length="64" mass="7146">MVGPGVLGWQLLLPLLVAWLWRALPMGGGLWLVSFSPLQQMCVDFMLDTYHSPINRSSCLTVTK</sequence>